<dbReference type="NCBIfam" id="TIGR00756">
    <property type="entry name" value="PPR"/>
    <property type="match status" value="3"/>
</dbReference>
<dbReference type="InterPro" id="IPR002885">
    <property type="entry name" value="PPR_rpt"/>
</dbReference>
<dbReference type="AlphaFoldDB" id="A0A6A1VXQ1"/>
<evidence type="ECO:0000256" key="2">
    <source>
        <dbReference type="PROSITE-ProRule" id="PRU00708"/>
    </source>
</evidence>
<dbReference type="InterPro" id="IPR011990">
    <property type="entry name" value="TPR-like_helical_dom_sf"/>
</dbReference>
<keyword evidence="1" id="KW-0677">Repeat</keyword>
<dbReference type="FunFam" id="1.25.40.10:FF:000989">
    <property type="entry name" value="Pentatricopeptide repeat-containing protein At1g31430"/>
    <property type="match status" value="1"/>
</dbReference>
<sequence length="673" mass="74939">MKSGHFPHGLRSLQWKLYRTVQSSSSLSSWKPTTSNTSKSNHEDSLRRFCLCLSLLENHKHSSNHFIEILSHAIASGLLSDPFVSSKLLLASFSQFHHHNLRFPRALFFQIHQPNIFAWNFMFRAYARSSSPEQSIAFYNLMRRCSATLPDNHSFPFLLKACGRISLSQKGQELHSLTVKIGLDHDVFVQNSLVSMYSLCGLVWTARRVFDAIPMSVRDVASWNSMISGYLQGNCYWEALQVLGEMLADGCVRPDGVTFVSALTACGRTGSLDLGRKIHGLLARKAFILEVVLGSSLMDMYAKCGQMKTARKVFDRIPEKNVVCWTSLIAGYAHLHLFKEAIELFREMQLCGVKADAATIACVTSACGHLGALDQVQLCGVKADAATIACVTSACGHLGALDQGKWVHAHCERSGIDINLSVKNALIDMYSKCGDIERALIIFHELVGRDVFSWTAMITGLAIHGRCDEALKLFSQMEMSSDVRPNEVTFLGVLSACSHGGFVDKGLLYFNDMTRSYKVTPRIEHYGCMVDLLGRANLLAEAEKFIGAMPIKSDVVIWRSLLFACRCHGNIEMAEFSAKRIEELEPRRGDGRVLLSNAYASASRWSDVSKMRKVMALQMIQKLPGCSSIEIDGVVHEFFVADGSHCQIDSIYETIIRISEPIQAEVFYPGIWD</sequence>
<dbReference type="Pfam" id="PF01535">
    <property type="entry name" value="PPR"/>
    <property type="match status" value="2"/>
</dbReference>
<dbReference type="GO" id="GO:0009451">
    <property type="term" value="P:RNA modification"/>
    <property type="evidence" value="ECO:0007669"/>
    <property type="project" value="InterPro"/>
</dbReference>
<dbReference type="EMBL" id="RXIC02000022">
    <property type="protein sequence ID" value="KAB1217555.1"/>
    <property type="molecule type" value="Genomic_DNA"/>
</dbReference>
<dbReference type="OrthoDB" id="185373at2759"/>
<gene>
    <name evidence="3" type="ORF">CJ030_MR4G028436</name>
</gene>
<dbReference type="FunFam" id="1.25.40.10:FF:000427">
    <property type="entry name" value="Pentatricopeptide repeat-containing protein chloroplastic"/>
    <property type="match status" value="1"/>
</dbReference>
<dbReference type="InterPro" id="IPR046960">
    <property type="entry name" value="PPR_At4g14850-like_plant"/>
</dbReference>
<dbReference type="Gene3D" id="1.25.40.10">
    <property type="entry name" value="Tetratricopeptide repeat domain"/>
    <property type="match status" value="4"/>
</dbReference>
<evidence type="ECO:0000313" key="3">
    <source>
        <dbReference type="EMBL" id="KAB1217555.1"/>
    </source>
</evidence>
<dbReference type="InterPro" id="IPR046848">
    <property type="entry name" value="E_motif"/>
</dbReference>
<dbReference type="GO" id="GO:0003723">
    <property type="term" value="F:RNA binding"/>
    <property type="evidence" value="ECO:0007669"/>
    <property type="project" value="InterPro"/>
</dbReference>
<keyword evidence="4" id="KW-1185">Reference proteome</keyword>
<dbReference type="FunFam" id="1.25.40.10:FF:000227">
    <property type="entry name" value="Pentatricopeptide repeat-containing protein At3g13880"/>
    <property type="match status" value="1"/>
</dbReference>
<organism evidence="3 4">
    <name type="scientific">Morella rubra</name>
    <name type="common">Chinese bayberry</name>
    <dbReference type="NCBI Taxonomy" id="262757"/>
    <lineage>
        <taxon>Eukaryota</taxon>
        <taxon>Viridiplantae</taxon>
        <taxon>Streptophyta</taxon>
        <taxon>Embryophyta</taxon>
        <taxon>Tracheophyta</taxon>
        <taxon>Spermatophyta</taxon>
        <taxon>Magnoliopsida</taxon>
        <taxon>eudicotyledons</taxon>
        <taxon>Gunneridae</taxon>
        <taxon>Pentapetalae</taxon>
        <taxon>rosids</taxon>
        <taxon>fabids</taxon>
        <taxon>Fagales</taxon>
        <taxon>Myricaceae</taxon>
        <taxon>Morella</taxon>
    </lineage>
</organism>
<evidence type="ECO:0000256" key="1">
    <source>
        <dbReference type="ARBA" id="ARBA00022737"/>
    </source>
</evidence>
<feature type="repeat" description="PPR" evidence="2">
    <location>
        <begin position="450"/>
        <end position="485"/>
    </location>
</feature>
<dbReference type="PROSITE" id="PS51375">
    <property type="entry name" value="PPR"/>
    <property type="match status" value="3"/>
</dbReference>
<evidence type="ECO:0000313" key="4">
    <source>
        <dbReference type="Proteomes" id="UP000516437"/>
    </source>
</evidence>
<proteinExistence type="predicted"/>
<dbReference type="Proteomes" id="UP000516437">
    <property type="component" value="Chromosome 4"/>
</dbReference>
<comment type="caution">
    <text evidence="3">The sequence shown here is derived from an EMBL/GenBank/DDBJ whole genome shotgun (WGS) entry which is preliminary data.</text>
</comment>
<feature type="repeat" description="PPR" evidence="2">
    <location>
        <begin position="321"/>
        <end position="355"/>
    </location>
</feature>
<feature type="repeat" description="PPR" evidence="2">
    <location>
        <begin position="219"/>
        <end position="253"/>
    </location>
</feature>
<dbReference type="Pfam" id="PF13041">
    <property type="entry name" value="PPR_2"/>
    <property type="match status" value="2"/>
</dbReference>
<protein>
    <recommendedName>
        <fullName evidence="5">DYW domain-containing protein</fullName>
    </recommendedName>
</protein>
<dbReference type="Pfam" id="PF20431">
    <property type="entry name" value="E_motif"/>
    <property type="match status" value="1"/>
</dbReference>
<name>A0A6A1VXQ1_9ROSI</name>
<reference evidence="3 4" key="1">
    <citation type="journal article" date="2019" name="Plant Biotechnol. J.">
        <title>The red bayberry genome and genetic basis of sex determination.</title>
        <authorList>
            <person name="Jia H.M."/>
            <person name="Jia H.J."/>
            <person name="Cai Q.L."/>
            <person name="Wang Y."/>
            <person name="Zhao H.B."/>
            <person name="Yang W.F."/>
            <person name="Wang G.Y."/>
            <person name="Li Y.H."/>
            <person name="Zhan D.L."/>
            <person name="Shen Y.T."/>
            <person name="Niu Q.F."/>
            <person name="Chang L."/>
            <person name="Qiu J."/>
            <person name="Zhao L."/>
            <person name="Xie H.B."/>
            <person name="Fu W.Y."/>
            <person name="Jin J."/>
            <person name="Li X.W."/>
            <person name="Jiao Y."/>
            <person name="Zhou C.C."/>
            <person name="Tu T."/>
            <person name="Chai C.Y."/>
            <person name="Gao J.L."/>
            <person name="Fan L.J."/>
            <person name="van de Weg E."/>
            <person name="Wang J.Y."/>
            <person name="Gao Z.S."/>
        </authorList>
    </citation>
    <scope>NUCLEOTIDE SEQUENCE [LARGE SCALE GENOMIC DNA]</scope>
    <source>
        <tissue evidence="3">Leaves</tissue>
    </source>
</reference>
<dbReference type="PANTHER" id="PTHR47926:SF345">
    <property type="entry name" value="(WILD MALAYSIAN BANANA) HYPOTHETICAL PROTEIN"/>
    <property type="match status" value="1"/>
</dbReference>
<evidence type="ECO:0008006" key="5">
    <source>
        <dbReference type="Google" id="ProtNLM"/>
    </source>
</evidence>
<dbReference type="PANTHER" id="PTHR47926">
    <property type="entry name" value="PENTATRICOPEPTIDE REPEAT-CONTAINING PROTEIN"/>
    <property type="match status" value="1"/>
</dbReference>
<accession>A0A6A1VXQ1</accession>